<keyword evidence="7" id="KW-1185">Reference proteome</keyword>
<dbReference type="CDD" id="cd06170">
    <property type="entry name" value="LuxR_C_like"/>
    <property type="match status" value="1"/>
</dbReference>
<gene>
    <name evidence="6" type="ORF">AQJ67_09375</name>
</gene>
<dbReference type="InterPro" id="IPR016032">
    <property type="entry name" value="Sig_transdc_resp-reg_C-effctor"/>
</dbReference>
<dbReference type="Gene3D" id="1.10.10.10">
    <property type="entry name" value="Winged helix-like DNA-binding domain superfamily/Winged helix DNA-binding domain"/>
    <property type="match status" value="1"/>
</dbReference>
<dbReference type="Proteomes" id="UP000053429">
    <property type="component" value="Unassembled WGS sequence"/>
</dbReference>
<dbReference type="PANTHER" id="PTHR44688">
    <property type="entry name" value="DNA-BINDING TRANSCRIPTIONAL ACTIVATOR DEVR_DOSR"/>
    <property type="match status" value="1"/>
</dbReference>
<dbReference type="Gene3D" id="1.25.40.10">
    <property type="entry name" value="Tetratricopeptide repeat domain"/>
    <property type="match status" value="1"/>
</dbReference>
<dbReference type="GO" id="GO:0003677">
    <property type="term" value="F:DNA binding"/>
    <property type="evidence" value="ECO:0007669"/>
    <property type="project" value="UniProtKB-KW"/>
</dbReference>
<dbReference type="SUPFAM" id="SSF52540">
    <property type="entry name" value="P-loop containing nucleoside triphosphate hydrolases"/>
    <property type="match status" value="1"/>
</dbReference>
<sequence length="894" mass="96425">MREFTEEISGADVAVLSAGCTPSDRDIPYGMLSELLDSPALGAEDARRAKRLLGGGGVLAGSGLPRLIRDMAELKPVVITVDGIHNADAESVAHLVRLVRRLPSARVLVILTERPRPAEVYSVLHSELLGRPHVSFIRLRPLSRQGVREMVEAATAAPPAADLHALTGGSPLLVQALLQDLRASGRTAVEDIPPAGSAFGHVLLGCLHSAGPTTLAVARGIALLDGAATHALLRRLLDLPLEAVARAVAELDAVGLVCGCRLRHPAAVRVILGEMAQEDRRAWHQRAARLLLDTGAPAAAVARQLLRADHAAETWTAKALIDGAREMLDDDDAEQARACLLLALRFSAADLRRQAEAAAALARAELRLRPAAAPRLYPYLAAAIRHGHLAPRLALELPEILWSHGRVEKIARLYGSLTRLVDDMDPPLAMELCARRAMLTTVFPQLAERIPDTREKVSDLQLASSAFSTATRLKIFTDLRTVQLQGPSADAVRSAELVLGATRLTDRTVESLAVAVVTLLDCDEPGPAREWAERLLAEATDRGAAQWEGLMASVRSQVALYEGDLAGAEHFARRALSRMPPQAWGVGLGVVYAMLLHALTETGRHVEAADLLSMPVPKTLFESTPGLRYLHAKGCHYLATHQYRAALADFQACGELMAKWGMKHSTMVLWRCGAAEARLGLGEPDAARRLAEEQLSVLTSGGHSRARGVTLRVLAATRPPRQRSELLTEAVNQLQHSGDRAEWVKALAALEETHRGLGETAQARMAARRSLHVVTGLPAAVPLEPPMPTAPDALPTAAEADEHTSADLLDHLTEAERRVCDLATQGRSNREIAGELFITVSTVEQHLTRIYRKLNVKGRQDLPVQSAFSHSDTASYAPTRLRPTADQTPEPRCP</sequence>
<keyword evidence="3" id="KW-0804">Transcription</keyword>
<name>A0A124IA64_9ACTN</name>
<reference evidence="6 7" key="1">
    <citation type="submission" date="2015-10" db="EMBL/GenBank/DDBJ databases">
        <title>Draft genome sequence of Streptomyces caeruleatus NRRL B-24802, type strain for the species Streptomyces caeruleatus.</title>
        <authorList>
            <person name="Ruckert C."/>
            <person name="Winkler A."/>
            <person name="Kalinowski J."/>
            <person name="Kampfer P."/>
            <person name="Glaeser S."/>
        </authorList>
    </citation>
    <scope>NUCLEOTIDE SEQUENCE [LARGE SCALE GENOMIC DNA]</scope>
    <source>
        <strain evidence="6 7">NRRL B-24802</strain>
    </source>
</reference>
<evidence type="ECO:0000256" key="2">
    <source>
        <dbReference type="ARBA" id="ARBA00023125"/>
    </source>
</evidence>
<dbReference type="InterPro" id="IPR011990">
    <property type="entry name" value="TPR-like_helical_dom_sf"/>
</dbReference>
<dbReference type="AlphaFoldDB" id="A0A124IA64"/>
<dbReference type="PROSITE" id="PS50043">
    <property type="entry name" value="HTH_LUXR_2"/>
    <property type="match status" value="1"/>
</dbReference>
<protein>
    <recommendedName>
        <fullName evidence="5">HTH luxR-type domain-containing protein</fullName>
    </recommendedName>
</protein>
<comment type="caution">
    <text evidence="6">The sequence shown here is derived from an EMBL/GenBank/DDBJ whole genome shotgun (WGS) entry which is preliminary data.</text>
</comment>
<feature type="domain" description="HTH luxR-type" evidence="5">
    <location>
        <begin position="805"/>
        <end position="871"/>
    </location>
</feature>
<evidence type="ECO:0000313" key="6">
    <source>
        <dbReference type="EMBL" id="KUO04717.1"/>
    </source>
</evidence>
<keyword evidence="2" id="KW-0238">DNA-binding</keyword>
<dbReference type="InterPro" id="IPR036388">
    <property type="entry name" value="WH-like_DNA-bd_sf"/>
</dbReference>
<dbReference type="Pfam" id="PF00196">
    <property type="entry name" value="GerE"/>
    <property type="match status" value="1"/>
</dbReference>
<dbReference type="EMBL" id="LMWY01000010">
    <property type="protein sequence ID" value="KUO04717.1"/>
    <property type="molecule type" value="Genomic_DNA"/>
</dbReference>
<dbReference type="PRINTS" id="PR00038">
    <property type="entry name" value="HTHLUXR"/>
</dbReference>
<dbReference type="SMART" id="SM00421">
    <property type="entry name" value="HTH_LUXR"/>
    <property type="match status" value="1"/>
</dbReference>
<keyword evidence="1" id="KW-0805">Transcription regulation</keyword>
<dbReference type="PANTHER" id="PTHR44688:SF16">
    <property type="entry name" value="DNA-BINDING TRANSCRIPTIONAL ACTIVATOR DEVR_DOSR"/>
    <property type="match status" value="1"/>
</dbReference>
<feature type="compositionally biased region" description="Polar residues" evidence="4">
    <location>
        <begin position="866"/>
        <end position="876"/>
    </location>
</feature>
<dbReference type="STRING" id="661399.AQJ67_09375"/>
<evidence type="ECO:0000256" key="1">
    <source>
        <dbReference type="ARBA" id="ARBA00023015"/>
    </source>
</evidence>
<dbReference type="GO" id="GO:0006355">
    <property type="term" value="P:regulation of DNA-templated transcription"/>
    <property type="evidence" value="ECO:0007669"/>
    <property type="project" value="InterPro"/>
</dbReference>
<dbReference type="PROSITE" id="PS00622">
    <property type="entry name" value="HTH_LUXR_1"/>
    <property type="match status" value="1"/>
</dbReference>
<accession>A0A124IA64</accession>
<evidence type="ECO:0000313" key="7">
    <source>
        <dbReference type="Proteomes" id="UP000053429"/>
    </source>
</evidence>
<evidence type="ECO:0000256" key="4">
    <source>
        <dbReference type="SAM" id="MobiDB-lite"/>
    </source>
</evidence>
<evidence type="ECO:0000259" key="5">
    <source>
        <dbReference type="PROSITE" id="PS50043"/>
    </source>
</evidence>
<dbReference type="SUPFAM" id="SSF46894">
    <property type="entry name" value="C-terminal effector domain of the bipartite response regulators"/>
    <property type="match status" value="1"/>
</dbReference>
<dbReference type="InterPro" id="IPR027417">
    <property type="entry name" value="P-loop_NTPase"/>
</dbReference>
<evidence type="ECO:0000256" key="3">
    <source>
        <dbReference type="ARBA" id="ARBA00023163"/>
    </source>
</evidence>
<organism evidence="6 7">
    <name type="scientific">Streptomyces caeruleatus</name>
    <dbReference type="NCBI Taxonomy" id="661399"/>
    <lineage>
        <taxon>Bacteria</taxon>
        <taxon>Bacillati</taxon>
        <taxon>Actinomycetota</taxon>
        <taxon>Actinomycetes</taxon>
        <taxon>Kitasatosporales</taxon>
        <taxon>Streptomycetaceae</taxon>
        <taxon>Streptomyces</taxon>
    </lineage>
</organism>
<dbReference type="InterPro" id="IPR000792">
    <property type="entry name" value="Tscrpt_reg_LuxR_C"/>
</dbReference>
<feature type="region of interest" description="Disordered" evidence="4">
    <location>
        <begin position="866"/>
        <end position="894"/>
    </location>
</feature>
<proteinExistence type="predicted"/>